<gene>
    <name evidence="2" type="ORF">VKT23_002995</name>
</gene>
<dbReference type="Proteomes" id="UP001498398">
    <property type="component" value="Unassembled WGS sequence"/>
</dbReference>
<sequence>MQKAHELDSERAVHERTSGNAGPRDTESAARDECVDTKLVSREALNRELRANTLSKQRFPIFIASRGSKIVLYLRFGNGWTRRVLERLFSPAWWYFVQELTDWCHIL</sequence>
<accession>A0ABR1JWN6</accession>
<evidence type="ECO:0000313" key="3">
    <source>
        <dbReference type="Proteomes" id="UP001498398"/>
    </source>
</evidence>
<dbReference type="EMBL" id="JBANRG010000003">
    <property type="protein sequence ID" value="KAK7468489.1"/>
    <property type="molecule type" value="Genomic_DNA"/>
</dbReference>
<feature type="region of interest" description="Disordered" evidence="1">
    <location>
        <begin position="1"/>
        <end position="32"/>
    </location>
</feature>
<reference evidence="2 3" key="1">
    <citation type="submission" date="2024-01" db="EMBL/GenBank/DDBJ databases">
        <title>A draft genome for the cacao thread blight pathogen Marasmiellus scandens.</title>
        <authorList>
            <person name="Baruah I.K."/>
            <person name="Leung J."/>
            <person name="Bukari Y."/>
            <person name="Amoako-Attah I."/>
            <person name="Meinhardt L.W."/>
            <person name="Bailey B.A."/>
            <person name="Cohen S.P."/>
        </authorList>
    </citation>
    <scope>NUCLEOTIDE SEQUENCE [LARGE SCALE GENOMIC DNA]</scope>
    <source>
        <strain evidence="2 3">GH-19</strain>
    </source>
</reference>
<keyword evidence="3" id="KW-1185">Reference proteome</keyword>
<evidence type="ECO:0000256" key="1">
    <source>
        <dbReference type="SAM" id="MobiDB-lite"/>
    </source>
</evidence>
<evidence type="ECO:0000313" key="2">
    <source>
        <dbReference type="EMBL" id="KAK7468489.1"/>
    </source>
</evidence>
<protein>
    <submittedName>
        <fullName evidence="2">Uncharacterized protein</fullName>
    </submittedName>
</protein>
<organism evidence="2 3">
    <name type="scientific">Marasmiellus scandens</name>
    <dbReference type="NCBI Taxonomy" id="2682957"/>
    <lineage>
        <taxon>Eukaryota</taxon>
        <taxon>Fungi</taxon>
        <taxon>Dikarya</taxon>
        <taxon>Basidiomycota</taxon>
        <taxon>Agaricomycotina</taxon>
        <taxon>Agaricomycetes</taxon>
        <taxon>Agaricomycetidae</taxon>
        <taxon>Agaricales</taxon>
        <taxon>Marasmiineae</taxon>
        <taxon>Omphalotaceae</taxon>
        <taxon>Marasmiellus</taxon>
    </lineage>
</organism>
<proteinExistence type="predicted"/>
<name>A0ABR1JWN6_9AGAR</name>
<feature type="compositionally biased region" description="Basic and acidic residues" evidence="1">
    <location>
        <begin position="1"/>
        <end position="17"/>
    </location>
</feature>
<comment type="caution">
    <text evidence="2">The sequence shown here is derived from an EMBL/GenBank/DDBJ whole genome shotgun (WGS) entry which is preliminary data.</text>
</comment>